<dbReference type="InterPro" id="IPR001509">
    <property type="entry name" value="Epimerase_deHydtase"/>
</dbReference>
<dbReference type="Proteomes" id="UP000027222">
    <property type="component" value="Unassembled WGS sequence"/>
</dbReference>
<dbReference type="Pfam" id="PF01370">
    <property type="entry name" value="Epimerase"/>
    <property type="match status" value="1"/>
</dbReference>
<dbReference type="InterPro" id="IPR036291">
    <property type="entry name" value="NAD(P)-bd_dom_sf"/>
</dbReference>
<reference evidence="3" key="1">
    <citation type="journal article" date="2014" name="Proc. Natl. Acad. Sci. U.S.A.">
        <title>Extensive sampling of basidiomycete genomes demonstrates inadequacy of the white-rot/brown-rot paradigm for wood decay fungi.</title>
        <authorList>
            <person name="Riley R."/>
            <person name="Salamov A.A."/>
            <person name="Brown D.W."/>
            <person name="Nagy L.G."/>
            <person name="Floudas D."/>
            <person name="Held B.W."/>
            <person name="Levasseur A."/>
            <person name="Lombard V."/>
            <person name="Morin E."/>
            <person name="Otillar R."/>
            <person name="Lindquist E.A."/>
            <person name="Sun H."/>
            <person name="LaButti K.M."/>
            <person name="Schmutz J."/>
            <person name="Jabbour D."/>
            <person name="Luo H."/>
            <person name="Baker S.E."/>
            <person name="Pisabarro A.G."/>
            <person name="Walton J.D."/>
            <person name="Blanchette R.A."/>
            <person name="Henrissat B."/>
            <person name="Martin F."/>
            <person name="Cullen D."/>
            <person name="Hibbett D.S."/>
            <person name="Grigoriev I.V."/>
        </authorList>
    </citation>
    <scope>NUCLEOTIDE SEQUENCE [LARGE SCALE GENOMIC DNA]</scope>
    <source>
        <strain evidence="3">CBS 339.88</strain>
    </source>
</reference>
<evidence type="ECO:0000313" key="2">
    <source>
        <dbReference type="EMBL" id="KDR66371.1"/>
    </source>
</evidence>
<dbReference type="EMBL" id="KL142424">
    <property type="protein sequence ID" value="KDR66371.1"/>
    <property type="molecule type" value="Genomic_DNA"/>
</dbReference>
<accession>A0A067S6C2</accession>
<dbReference type="PANTHER" id="PTHR48079">
    <property type="entry name" value="PROTEIN YEEZ"/>
    <property type="match status" value="1"/>
</dbReference>
<dbReference type="PANTHER" id="PTHR48079:SF9">
    <property type="entry name" value="PUTATIVE-RELATED"/>
    <property type="match status" value="1"/>
</dbReference>
<dbReference type="OrthoDB" id="10000533at2759"/>
<evidence type="ECO:0000313" key="3">
    <source>
        <dbReference type="Proteomes" id="UP000027222"/>
    </source>
</evidence>
<dbReference type="CDD" id="cd05262">
    <property type="entry name" value="SDR_a7"/>
    <property type="match status" value="1"/>
</dbReference>
<dbReference type="HOGENOM" id="CLU_007383_12_3_1"/>
<sequence length="297" mass="31022">MKVFVTGATGFVGSAVVKELISNGHEVVGLVRSEEGVKSLSALGVQALQGTLTDLDVLQKGASESDGVIHTAFVHDWSNFAASCATDKAAIEAIGAVLVGSGKPFVVTSGILGLATGRLGTEDDEVDPATAISPRALSDLAALALASQGVRVSIIRLPPSVHGDEDHGFVPQIIKIARDKGVSGYIGDGASRWCAVHRLDAARLYRLVLEKGRAGANYHAVGDESVTIKSLAEAIGTQLKLDVVSKTSEEAQAHFGFFSWPLSIDSPCSSAKTQKELGWTPTGPGLIEDLEKGTYFK</sequence>
<dbReference type="GO" id="GO:0005737">
    <property type="term" value="C:cytoplasm"/>
    <property type="evidence" value="ECO:0007669"/>
    <property type="project" value="TreeGrafter"/>
</dbReference>
<protein>
    <recommendedName>
        <fullName evidence="1">NAD-dependent epimerase/dehydratase domain-containing protein</fullName>
    </recommendedName>
</protein>
<keyword evidence="3" id="KW-1185">Reference proteome</keyword>
<dbReference type="InterPro" id="IPR051783">
    <property type="entry name" value="NAD(P)-dependent_oxidoreduct"/>
</dbReference>
<dbReference type="Gene3D" id="3.40.50.720">
    <property type="entry name" value="NAD(P)-binding Rossmann-like Domain"/>
    <property type="match status" value="1"/>
</dbReference>
<dbReference type="GO" id="GO:0004029">
    <property type="term" value="F:aldehyde dehydrogenase (NAD+) activity"/>
    <property type="evidence" value="ECO:0007669"/>
    <property type="project" value="TreeGrafter"/>
</dbReference>
<feature type="domain" description="NAD-dependent epimerase/dehydratase" evidence="1">
    <location>
        <begin position="3"/>
        <end position="219"/>
    </location>
</feature>
<dbReference type="SUPFAM" id="SSF51735">
    <property type="entry name" value="NAD(P)-binding Rossmann-fold domains"/>
    <property type="match status" value="1"/>
</dbReference>
<name>A0A067S6C2_GALM3</name>
<organism evidence="2 3">
    <name type="scientific">Galerina marginata (strain CBS 339.88)</name>
    <dbReference type="NCBI Taxonomy" id="685588"/>
    <lineage>
        <taxon>Eukaryota</taxon>
        <taxon>Fungi</taxon>
        <taxon>Dikarya</taxon>
        <taxon>Basidiomycota</taxon>
        <taxon>Agaricomycotina</taxon>
        <taxon>Agaricomycetes</taxon>
        <taxon>Agaricomycetidae</taxon>
        <taxon>Agaricales</taxon>
        <taxon>Agaricineae</taxon>
        <taxon>Strophariaceae</taxon>
        <taxon>Galerina</taxon>
    </lineage>
</organism>
<gene>
    <name evidence="2" type="ORF">GALMADRAFT_259437</name>
</gene>
<evidence type="ECO:0000259" key="1">
    <source>
        <dbReference type="Pfam" id="PF01370"/>
    </source>
</evidence>
<dbReference type="AlphaFoldDB" id="A0A067S6C2"/>
<dbReference type="STRING" id="685588.A0A067S6C2"/>
<proteinExistence type="predicted"/>